<comment type="caution">
    <text evidence="1">The sequence shown here is derived from an EMBL/GenBank/DDBJ whole genome shotgun (WGS) entry which is preliminary data.</text>
</comment>
<evidence type="ECO:0000313" key="1">
    <source>
        <dbReference type="EMBL" id="MDC7227003.1"/>
    </source>
</evidence>
<dbReference type="Proteomes" id="UP001221217">
    <property type="component" value="Unassembled WGS sequence"/>
</dbReference>
<organism evidence="1 2">
    <name type="scientific">Candidatus Thalassospirochaeta sargassi</name>
    <dbReference type="NCBI Taxonomy" id="3119039"/>
    <lineage>
        <taxon>Bacteria</taxon>
        <taxon>Pseudomonadati</taxon>
        <taxon>Spirochaetota</taxon>
        <taxon>Spirochaetia</taxon>
        <taxon>Spirochaetales</taxon>
        <taxon>Spirochaetaceae</taxon>
        <taxon>Candidatus Thalassospirochaeta</taxon>
    </lineage>
</organism>
<dbReference type="EMBL" id="JAQQAL010000022">
    <property type="protein sequence ID" value="MDC7227003.1"/>
    <property type="molecule type" value="Genomic_DNA"/>
</dbReference>
<gene>
    <name evidence="1" type="ORF">PQJ61_09590</name>
</gene>
<dbReference type="AlphaFoldDB" id="A0AAJ1IFR5"/>
<proteinExistence type="predicted"/>
<accession>A0AAJ1IFR5</accession>
<sequence>MAIFFRIKIKRNKTVDSFEEKNKYDPNFFTEDGKEKHIFEYIFIQDKFPDEGSILIEYNEQKNQIYKENKARYKNIPDDELQYISIFDLEKNSVNELKNEGIVNPTFIGRKYKIVKNKLLINVWEIPSLTDSFINGRKEKDLKIALGNLIHKKLNIDIGFIDDFRGPLRKYLYFHQSIQTTFQSEYGTPMFIEIFGIVVHVNGKDIIDPDIKENGFRRSLEEELPGPIIIRVLQANWSKISYPGVNVPCYM</sequence>
<protein>
    <submittedName>
        <fullName evidence="1">Uncharacterized protein</fullName>
    </submittedName>
</protein>
<reference evidence="1 2" key="1">
    <citation type="submission" date="2022-12" db="EMBL/GenBank/DDBJ databases">
        <title>Metagenome assembled genome from gulf of manar.</title>
        <authorList>
            <person name="Kohli P."/>
            <person name="Pk S."/>
            <person name="Venkata Ramana C."/>
            <person name="Sasikala C."/>
        </authorList>
    </citation>
    <scope>NUCLEOTIDE SEQUENCE [LARGE SCALE GENOMIC DNA]</scope>
    <source>
        <strain evidence="1">JB008</strain>
    </source>
</reference>
<name>A0AAJ1IFR5_9SPIO</name>
<evidence type="ECO:0000313" key="2">
    <source>
        <dbReference type="Proteomes" id="UP001221217"/>
    </source>
</evidence>